<name>A0A8S5RII9_9VIRU</name>
<evidence type="ECO:0000313" key="1">
    <source>
        <dbReference type="EMBL" id="DAE31191.1"/>
    </source>
</evidence>
<sequence>MPFFTNQLFFHESSFNQGLSCSQVPLPKQLLTASYTVSQTNYDPLYIAPMFFCTLC</sequence>
<reference evidence="1" key="1">
    <citation type="journal article" date="2021" name="Proc. Natl. Acad. Sci. U.S.A.">
        <title>A Catalog of Tens of Thousands of Viruses from Human Metagenomes Reveals Hidden Associations with Chronic Diseases.</title>
        <authorList>
            <person name="Tisza M.J."/>
            <person name="Buck C.B."/>
        </authorList>
    </citation>
    <scope>NUCLEOTIDE SEQUENCE</scope>
    <source>
        <strain evidence="1">CtML55</strain>
    </source>
</reference>
<organism evidence="1">
    <name type="scientific">virus sp. ctML55</name>
    <dbReference type="NCBI Taxonomy" id="2827627"/>
    <lineage>
        <taxon>Viruses</taxon>
    </lineage>
</organism>
<proteinExistence type="predicted"/>
<accession>A0A8S5RII9</accession>
<dbReference type="EMBL" id="BK059105">
    <property type="protein sequence ID" value="DAE31191.1"/>
    <property type="molecule type" value="Genomic_DNA"/>
</dbReference>
<protein>
    <submittedName>
        <fullName evidence="1">Uncharacterized protein</fullName>
    </submittedName>
</protein>